<dbReference type="Proteomes" id="UP000785679">
    <property type="component" value="Unassembled WGS sequence"/>
</dbReference>
<feature type="region of interest" description="Disordered" evidence="2">
    <location>
        <begin position="133"/>
        <end position="159"/>
    </location>
</feature>
<keyword evidence="4" id="KW-1185">Reference proteome</keyword>
<reference evidence="3" key="1">
    <citation type="submission" date="2019-06" db="EMBL/GenBank/DDBJ databases">
        <authorList>
            <person name="Zheng W."/>
        </authorList>
    </citation>
    <scope>NUCLEOTIDE SEQUENCE</scope>
    <source>
        <strain evidence="3">QDHG01</strain>
    </source>
</reference>
<evidence type="ECO:0000313" key="4">
    <source>
        <dbReference type="Proteomes" id="UP000785679"/>
    </source>
</evidence>
<evidence type="ECO:0000313" key="3">
    <source>
        <dbReference type="EMBL" id="TNV72322.1"/>
    </source>
</evidence>
<protein>
    <submittedName>
        <fullName evidence="3">Uncharacterized protein</fullName>
    </submittedName>
</protein>
<comment type="caution">
    <text evidence="3">The sequence shown here is derived from an EMBL/GenBank/DDBJ whole genome shotgun (WGS) entry which is preliminary data.</text>
</comment>
<dbReference type="EMBL" id="RRYP01022908">
    <property type="protein sequence ID" value="TNV72322.1"/>
    <property type="molecule type" value="Genomic_DNA"/>
</dbReference>
<dbReference type="AlphaFoldDB" id="A0A8J8NC40"/>
<evidence type="ECO:0000256" key="2">
    <source>
        <dbReference type="SAM" id="MobiDB-lite"/>
    </source>
</evidence>
<name>A0A8J8NC40_HALGN</name>
<sequence length="265" mass="30625">MMFDETLLTQRRSEQGLAAYDTNVRTSLGSQLLPRMSHIMSSAFISESLANQRHKPRQRSLVSKNMIGISQLNSRMTPSLSVAQTHQNSSPYTLKKPLLTKQISTTRAQILRNSSQTILDSASRFMAPPNIVTSRQSNYRQQSSRGQTLNNSIDYSQNTGSRLMHDQRDMFIRTMDQQNMRLISHIQMVEREIGEYRANVGRYYSMSDPSNNQLIVEERQEELNELEQKTNEVLEVRRELKRGIRKAKMLLEKQESRENVGDIKN</sequence>
<gene>
    <name evidence="3" type="ORF">FGO68_gene9366</name>
</gene>
<proteinExistence type="predicted"/>
<feature type="compositionally biased region" description="Polar residues" evidence="2">
    <location>
        <begin position="148"/>
        <end position="159"/>
    </location>
</feature>
<organism evidence="3 4">
    <name type="scientific">Halteria grandinella</name>
    <dbReference type="NCBI Taxonomy" id="5974"/>
    <lineage>
        <taxon>Eukaryota</taxon>
        <taxon>Sar</taxon>
        <taxon>Alveolata</taxon>
        <taxon>Ciliophora</taxon>
        <taxon>Intramacronucleata</taxon>
        <taxon>Spirotrichea</taxon>
        <taxon>Stichotrichia</taxon>
        <taxon>Sporadotrichida</taxon>
        <taxon>Halteriidae</taxon>
        <taxon>Halteria</taxon>
    </lineage>
</organism>
<accession>A0A8J8NC40</accession>
<feature type="compositionally biased region" description="Low complexity" evidence="2">
    <location>
        <begin position="134"/>
        <end position="147"/>
    </location>
</feature>
<evidence type="ECO:0000256" key="1">
    <source>
        <dbReference type="SAM" id="Coils"/>
    </source>
</evidence>
<keyword evidence="1" id="KW-0175">Coiled coil</keyword>
<feature type="coiled-coil region" evidence="1">
    <location>
        <begin position="212"/>
        <end position="257"/>
    </location>
</feature>